<protein>
    <submittedName>
        <fullName evidence="2">DUF3857 domain-containing protein</fullName>
    </submittedName>
</protein>
<comment type="caution">
    <text evidence="2">The sequence shown here is derived from an EMBL/GenBank/DDBJ whole genome shotgun (WGS) entry which is preliminary data.</text>
</comment>
<organism evidence="2 3">
    <name type="scientific">Butyricimonas virosa</name>
    <dbReference type="NCBI Taxonomy" id="544645"/>
    <lineage>
        <taxon>Bacteria</taxon>
        <taxon>Pseudomonadati</taxon>
        <taxon>Bacteroidota</taxon>
        <taxon>Bacteroidia</taxon>
        <taxon>Bacteroidales</taxon>
        <taxon>Odoribacteraceae</taxon>
        <taxon>Butyricimonas</taxon>
    </lineage>
</organism>
<feature type="domain" description="DUF3857" evidence="1">
    <location>
        <begin position="102"/>
        <end position="238"/>
    </location>
</feature>
<reference evidence="2 3" key="1">
    <citation type="submission" date="2018-08" db="EMBL/GenBank/DDBJ databases">
        <title>A genome reference for cultivated species of the human gut microbiota.</title>
        <authorList>
            <person name="Zou Y."/>
            <person name="Xue W."/>
            <person name="Luo G."/>
        </authorList>
    </citation>
    <scope>NUCLEOTIDE SEQUENCE [LARGE SCALE GENOMIC DNA]</scope>
    <source>
        <strain evidence="2 3">AF14-49</strain>
    </source>
</reference>
<evidence type="ECO:0000313" key="2">
    <source>
        <dbReference type="EMBL" id="RGV34318.1"/>
    </source>
</evidence>
<name>A0A412X1H7_9BACT</name>
<gene>
    <name evidence="2" type="ORF">DWW18_08360</name>
</gene>
<dbReference type="Gene3D" id="2.60.40.3140">
    <property type="match status" value="1"/>
</dbReference>
<evidence type="ECO:0000259" key="1">
    <source>
        <dbReference type="Pfam" id="PF12969"/>
    </source>
</evidence>
<sequence length="646" mass="73636">MKNLVFLLLFVLVTISGLRAEKIKFKAITKKELNVDKCDFYPEAKAVILEKKGEIDFDFATTKGLVYRYSEGVRIKILDDQMKDAGNVKIRLYSPDNNLSGEREKITYLSGWTYNLENGTIEKIKLEKSNIYTNRLNKYWVEMSFVLPNVKKGSVVEYSYMKESSYFENLEPWAFQSDLPTFHNELTYTIPEYFNFQARMMGNMYSVQREEKWVSDIVGELNFHSKRTNMKVKNLPPVEEEPFVSNACDLPLRVEFQLVTVDLPGQPIWHIAGTYAQLNKKIVETDLWKVATRGNFPKEVFGAVAGMNDLEKANYLFEWIKGAIAWDGMYGISPSKGLREALRGKSGSVGDINLALNALFRENGLEAYPVILSTRGNGVLHPIYPNFNDFNYVVSVVKIGEEHYLCDATANVPLGLLPPRCLNGSGWMISDNGGTMLPLKGAGADVSTVVTTMRVVDKKLEVDVVLMDKEYSALRVLDDYVKKGADKFQEALQAKYADWEFSDFNFKPERNGIRQNFKLRKDYDGADMIYIQPFLYGLTSEPLFKRDSRVAIVDFPYGSLYNFSTVIEIPEGYEIEQLPEDVAYLLSSKGALFTFKALEGNEGVTLLVTFTMKKLTYAPQEYPELKDFFDRFAELSKIVVVLKKKV</sequence>
<evidence type="ECO:0000313" key="3">
    <source>
        <dbReference type="Proteomes" id="UP000283589"/>
    </source>
</evidence>
<dbReference type="InterPro" id="IPR024618">
    <property type="entry name" value="DUF3857"/>
</dbReference>
<dbReference type="RefSeq" id="WP_118259917.1">
    <property type="nucleotide sequence ID" value="NZ_CALBWO010000029.1"/>
</dbReference>
<dbReference type="Gene3D" id="2.60.120.1130">
    <property type="match status" value="1"/>
</dbReference>
<dbReference type="Proteomes" id="UP000283589">
    <property type="component" value="Unassembled WGS sequence"/>
</dbReference>
<proteinExistence type="predicted"/>
<dbReference type="AlphaFoldDB" id="A0A412X1H7"/>
<accession>A0A412X1H7</accession>
<dbReference type="EMBL" id="QRZA01000008">
    <property type="protein sequence ID" value="RGV34318.1"/>
    <property type="molecule type" value="Genomic_DNA"/>
</dbReference>
<dbReference type="Pfam" id="PF12969">
    <property type="entry name" value="DUF3857"/>
    <property type="match status" value="1"/>
</dbReference>